<dbReference type="InterPro" id="IPR013012">
    <property type="entry name" value="PTS_EIIB_3"/>
</dbReference>
<evidence type="ECO:0000259" key="8">
    <source>
        <dbReference type="PROSITE" id="PS51100"/>
    </source>
</evidence>
<dbReference type="Pfam" id="PF02302">
    <property type="entry name" value="PTS_IIB"/>
    <property type="match status" value="1"/>
</dbReference>
<dbReference type="Proteomes" id="UP001249240">
    <property type="component" value="Unassembled WGS sequence"/>
</dbReference>
<evidence type="ECO:0000256" key="5">
    <source>
        <dbReference type="ARBA" id="ARBA00022683"/>
    </source>
</evidence>
<evidence type="ECO:0000313" key="11">
    <source>
        <dbReference type="Proteomes" id="UP001249240"/>
    </source>
</evidence>
<dbReference type="InterPro" id="IPR036095">
    <property type="entry name" value="PTS_EIIB-like_sf"/>
</dbReference>
<comment type="caution">
    <text evidence="9">The sequence shown here is derived from an EMBL/GenBank/DDBJ whole genome shotgun (WGS) entry which is preliminary data.</text>
</comment>
<feature type="domain" description="PTS EIIB type-3" evidence="8">
    <location>
        <begin position="1"/>
        <end position="105"/>
    </location>
</feature>
<dbReference type="GeneID" id="67038902"/>
<keyword evidence="5" id="KW-0598">Phosphotransferase system</keyword>
<proteinExistence type="predicted"/>
<organism evidence="9 11">
    <name type="scientific">Enterococcus raffinosus</name>
    <dbReference type="NCBI Taxonomy" id="71452"/>
    <lineage>
        <taxon>Bacteria</taxon>
        <taxon>Bacillati</taxon>
        <taxon>Bacillota</taxon>
        <taxon>Bacilli</taxon>
        <taxon>Lactobacillales</taxon>
        <taxon>Enterococcaceae</taxon>
        <taxon>Enterococcus</taxon>
    </lineage>
</organism>
<dbReference type="RefSeq" id="WP_010747039.1">
    <property type="nucleotide sequence ID" value="NZ_BAAAXM010000057.1"/>
</dbReference>
<evidence type="ECO:0000256" key="3">
    <source>
        <dbReference type="ARBA" id="ARBA00022597"/>
    </source>
</evidence>
<evidence type="ECO:0000256" key="2">
    <source>
        <dbReference type="ARBA" id="ARBA00022553"/>
    </source>
</evidence>
<keyword evidence="2" id="KW-0597">Phosphoprotein</keyword>
<dbReference type="InterPro" id="IPR051819">
    <property type="entry name" value="PTS_sugar-specific_EIIB"/>
</dbReference>
<gene>
    <name evidence="10" type="ORF">P7D69_02655</name>
    <name evidence="9" type="ORF">P7D78_03445</name>
</gene>
<feature type="modified residue" description="Phosphocysteine; by EIIA" evidence="7">
    <location>
        <position position="8"/>
    </location>
</feature>
<keyword evidence="3" id="KW-0762">Sugar transport</keyword>
<dbReference type="PANTHER" id="PTHR34581:SF2">
    <property type="entry name" value="PTS SYSTEM N,N'-DIACETYLCHITOBIOSE-SPECIFIC EIIB COMPONENT"/>
    <property type="match status" value="1"/>
</dbReference>
<evidence type="ECO:0000313" key="10">
    <source>
        <dbReference type="EMBL" id="MDT2543245.1"/>
    </source>
</evidence>
<name>A0AAP5K993_9ENTE</name>
<evidence type="ECO:0000256" key="1">
    <source>
        <dbReference type="ARBA" id="ARBA00022448"/>
    </source>
</evidence>
<dbReference type="GO" id="GO:0008982">
    <property type="term" value="F:protein-N(PI)-phosphohistidine-sugar phosphotransferase activity"/>
    <property type="evidence" value="ECO:0007669"/>
    <property type="project" value="InterPro"/>
</dbReference>
<dbReference type="GO" id="GO:0016301">
    <property type="term" value="F:kinase activity"/>
    <property type="evidence" value="ECO:0007669"/>
    <property type="project" value="UniProtKB-KW"/>
</dbReference>
<accession>A0AAP5K993</accession>
<dbReference type="AlphaFoldDB" id="A0AAP5K993"/>
<keyword evidence="4" id="KW-0808">Transferase</keyword>
<dbReference type="GO" id="GO:0009401">
    <property type="term" value="P:phosphoenolpyruvate-dependent sugar phosphotransferase system"/>
    <property type="evidence" value="ECO:0007669"/>
    <property type="project" value="UniProtKB-KW"/>
</dbReference>
<dbReference type="EMBL" id="JARPXM010000002">
    <property type="protein sequence ID" value="MDT2537168.1"/>
    <property type="molecule type" value="Genomic_DNA"/>
</dbReference>
<keyword evidence="1" id="KW-0813">Transport</keyword>
<evidence type="ECO:0000313" key="9">
    <source>
        <dbReference type="EMBL" id="MDT2537168.1"/>
    </source>
</evidence>
<dbReference type="PANTHER" id="PTHR34581">
    <property type="entry name" value="PTS SYSTEM N,N'-DIACETYLCHITOBIOSE-SPECIFIC EIIB COMPONENT"/>
    <property type="match status" value="1"/>
</dbReference>
<sequence>MKKALIICAGGMSSSVIAKKTTENLQGKGEEIQVDATSQSQGASTIAKDEYDLYLVSPQTKMYFDSLEKSAKKVNKPIVNIPPQAYVPIPMGIDKLSKVILENIE</sequence>
<dbReference type="Gene3D" id="3.40.50.2300">
    <property type="match status" value="1"/>
</dbReference>
<evidence type="ECO:0000256" key="7">
    <source>
        <dbReference type="PROSITE-ProRule" id="PRU00423"/>
    </source>
</evidence>
<protein>
    <submittedName>
        <fullName evidence="9">PTS cellobiose transporter subunit IIB</fullName>
    </submittedName>
</protein>
<evidence type="ECO:0000256" key="6">
    <source>
        <dbReference type="ARBA" id="ARBA00022777"/>
    </source>
</evidence>
<dbReference type="EMBL" id="JARPXL010000002">
    <property type="protein sequence ID" value="MDT2543245.1"/>
    <property type="molecule type" value="Genomic_DNA"/>
</dbReference>
<dbReference type="Proteomes" id="UP001254770">
    <property type="component" value="Unassembled WGS sequence"/>
</dbReference>
<dbReference type="NCBIfam" id="NF007155">
    <property type="entry name" value="PRK09590.1"/>
    <property type="match status" value="1"/>
</dbReference>
<dbReference type="SUPFAM" id="SSF52794">
    <property type="entry name" value="PTS system IIB component-like"/>
    <property type="match status" value="1"/>
</dbReference>
<evidence type="ECO:0000256" key="4">
    <source>
        <dbReference type="ARBA" id="ARBA00022679"/>
    </source>
</evidence>
<reference evidence="9" key="1">
    <citation type="submission" date="2023-03" db="EMBL/GenBank/DDBJ databases">
        <authorList>
            <person name="Shen W."/>
            <person name="Cai J."/>
        </authorList>
    </citation>
    <scope>NUCLEOTIDE SEQUENCE</scope>
    <source>
        <strain evidence="9">B646-2</strain>
        <strain evidence="10">Y15</strain>
    </source>
</reference>
<dbReference type="PROSITE" id="PS51100">
    <property type="entry name" value="PTS_EIIB_TYPE_3"/>
    <property type="match status" value="1"/>
</dbReference>
<keyword evidence="6" id="KW-0418">Kinase</keyword>
<dbReference type="InterPro" id="IPR003501">
    <property type="entry name" value="PTS_EIIB_2/3"/>
</dbReference>